<dbReference type="InterPro" id="IPR041306">
    <property type="entry name" value="C5HCH"/>
</dbReference>
<evidence type="ECO:0008006" key="17">
    <source>
        <dbReference type="Google" id="ProtNLM"/>
    </source>
</evidence>
<dbReference type="SMART" id="SM00317">
    <property type="entry name" value="SET"/>
    <property type="match status" value="1"/>
</dbReference>
<dbReference type="SUPFAM" id="SSF63748">
    <property type="entry name" value="Tudor/PWWP/MBT"/>
    <property type="match status" value="1"/>
</dbReference>
<dbReference type="GO" id="GO:0140938">
    <property type="term" value="F:histone H3 methyltransferase activity"/>
    <property type="evidence" value="ECO:0007669"/>
    <property type="project" value="UniProtKB-ARBA"/>
</dbReference>
<dbReference type="GO" id="GO:0032259">
    <property type="term" value="P:methylation"/>
    <property type="evidence" value="ECO:0007669"/>
    <property type="project" value="UniProtKB-KW"/>
</dbReference>
<dbReference type="InterPro" id="IPR011011">
    <property type="entry name" value="Znf_FYVE_PHD"/>
</dbReference>
<feature type="domain" description="Post-SET" evidence="14">
    <location>
        <begin position="345"/>
        <end position="361"/>
    </location>
</feature>
<dbReference type="CDD" id="cd15568">
    <property type="entry name" value="PHD5_NSD"/>
    <property type="match status" value="1"/>
</dbReference>
<dbReference type="SMART" id="SM00249">
    <property type="entry name" value="PHD"/>
    <property type="match status" value="2"/>
</dbReference>
<dbReference type="FunFam" id="2.30.30.140:FF:000099">
    <property type="entry name" value="Histone-lysine N-methyltransferase"/>
    <property type="match status" value="1"/>
</dbReference>
<evidence type="ECO:0000259" key="14">
    <source>
        <dbReference type="PROSITE" id="PS50868"/>
    </source>
</evidence>
<evidence type="ECO:0000259" key="13">
    <source>
        <dbReference type="PROSITE" id="PS50812"/>
    </source>
</evidence>
<dbReference type="Pfam" id="PF17982">
    <property type="entry name" value="C5HCH"/>
    <property type="match status" value="1"/>
</dbReference>
<evidence type="ECO:0000259" key="15">
    <source>
        <dbReference type="PROSITE" id="PS51215"/>
    </source>
</evidence>
<dbReference type="GO" id="GO:0005634">
    <property type="term" value="C:nucleus"/>
    <property type="evidence" value="ECO:0007669"/>
    <property type="project" value="UniProtKB-SubCell"/>
</dbReference>
<proteinExistence type="predicted"/>
<organism evidence="16">
    <name type="scientific">Timema shepardi</name>
    <name type="common">Walking stick</name>
    <dbReference type="NCBI Taxonomy" id="629360"/>
    <lineage>
        <taxon>Eukaryota</taxon>
        <taxon>Metazoa</taxon>
        <taxon>Ecdysozoa</taxon>
        <taxon>Arthropoda</taxon>
        <taxon>Hexapoda</taxon>
        <taxon>Insecta</taxon>
        <taxon>Pterygota</taxon>
        <taxon>Neoptera</taxon>
        <taxon>Polyneoptera</taxon>
        <taxon>Phasmatodea</taxon>
        <taxon>Timematodea</taxon>
        <taxon>Timematoidea</taxon>
        <taxon>Timematidae</taxon>
        <taxon>Timema</taxon>
    </lineage>
</organism>
<dbReference type="InterPro" id="IPR001214">
    <property type="entry name" value="SET_dom"/>
</dbReference>
<dbReference type="Gene3D" id="2.30.30.140">
    <property type="match status" value="1"/>
</dbReference>
<dbReference type="CDD" id="cd19173">
    <property type="entry name" value="SET_NSD"/>
    <property type="match status" value="1"/>
</dbReference>
<gene>
    <name evidence="16" type="ORF">TSIB3V08_LOCUS4160</name>
</gene>
<dbReference type="AlphaFoldDB" id="A0A7R9FYL9"/>
<dbReference type="SUPFAM" id="SSF82199">
    <property type="entry name" value="SET domain"/>
    <property type="match status" value="1"/>
</dbReference>
<feature type="region of interest" description="Disordered" evidence="11">
    <location>
        <begin position="495"/>
        <end position="514"/>
    </location>
</feature>
<keyword evidence="9" id="KW-0862">Zinc</keyword>
<dbReference type="Pfam" id="PF00856">
    <property type="entry name" value="SET"/>
    <property type="match status" value="1"/>
</dbReference>
<reference evidence="16" key="1">
    <citation type="submission" date="2020-11" db="EMBL/GenBank/DDBJ databases">
        <authorList>
            <person name="Tran Van P."/>
        </authorList>
    </citation>
    <scope>NUCLEOTIDE SEQUENCE</scope>
</reference>
<dbReference type="SMART" id="SM00570">
    <property type="entry name" value="AWS"/>
    <property type="match status" value="1"/>
</dbReference>
<dbReference type="InterPro" id="IPR003616">
    <property type="entry name" value="Post-SET_dom"/>
</dbReference>
<keyword evidence="7" id="KW-0479">Metal-binding</keyword>
<dbReference type="EMBL" id="OC001462">
    <property type="protein sequence ID" value="CAD7259967.1"/>
    <property type="molecule type" value="Genomic_DNA"/>
</dbReference>
<dbReference type="SMART" id="SM00508">
    <property type="entry name" value="PostSET"/>
    <property type="match status" value="1"/>
</dbReference>
<keyword evidence="3" id="KW-0158">Chromosome</keyword>
<dbReference type="PROSITE" id="PS50868">
    <property type="entry name" value="POST_SET"/>
    <property type="match status" value="1"/>
</dbReference>
<dbReference type="GO" id="GO:0016279">
    <property type="term" value="F:protein-lysine N-methyltransferase activity"/>
    <property type="evidence" value="ECO:0007669"/>
    <property type="project" value="UniProtKB-ARBA"/>
</dbReference>
<evidence type="ECO:0000256" key="8">
    <source>
        <dbReference type="ARBA" id="ARBA00022771"/>
    </source>
</evidence>
<dbReference type="InterPro" id="IPR006560">
    <property type="entry name" value="AWS_dom"/>
</dbReference>
<dbReference type="PROSITE" id="PS51215">
    <property type="entry name" value="AWS"/>
    <property type="match status" value="1"/>
</dbReference>
<sequence length="514" mass="58262">MCCDICPNSFHAHCLVMPVPEGGYTCEDCQTGRFPLYGEVVWVKLGAYRWWPAQIMFPHEIPENIRNLPHVRGEFAVKFFGSHDHYWVNRGRVFIYQVGDTGSKSRAKSSMDAVYDLAVVEALEAQKALEAAKATREAEPRQGMKPPMYVKIKTNKPVGNVRMLEPDHSNLTPCDCDPFSQQPCDSDSNCLNRILLVECSPTVCKAGDKCRNQRFEKREYPPLIPYKTDGRGWGLKTLADIPKGDFIIEYVGEVIDESEYKHRIDNKHNEKDQNFYFLTIDKDRMIDAGPKGNFARFMNHSCQPNCETQKWTVNGDTRVGLFAIDDIPANSELTFNYNLQCVGPDKKPCMCGAPNCSGYIGSKATKLVEDDKKKLRADLAKSGKKWKNRRGGGLSAWKMGVEECFMCGKSGDLIDCCNKTCPKSYHLECVDLKKPPKERWICPWHCCDVCEKRTSQRCTNCTSAFCPAHSDGNLHLDSNQSLVCNKHSKVRKESERDYHVTSTDRTLSGDVNRR</sequence>
<evidence type="ECO:0000259" key="12">
    <source>
        <dbReference type="PROSITE" id="PS50280"/>
    </source>
</evidence>
<dbReference type="PANTHER" id="PTHR22884">
    <property type="entry name" value="SET DOMAIN PROTEINS"/>
    <property type="match status" value="1"/>
</dbReference>
<evidence type="ECO:0000256" key="2">
    <source>
        <dbReference type="ARBA" id="ARBA00004286"/>
    </source>
</evidence>
<dbReference type="Pfam" id="PF17907">
    <property type="entry name" value="AWS"/>
    <property type="match status" value="1"/>
</dbReference>
<dbReference type="Pfam" id="PF00855">
    <property type="entry name" value="PWWP"/>
    <property type="match status" value="1"/>
</dbReference>
<dbReference type="PROSITE" id="PS50812">
    <property type="entry name" value="PWWP"/>
    <property type="match status" value="1"/>
</dbReference>
<evidence type="ECO:0000256" key="3">
    <source>
        <dbReference type="ARBA" id="ARBA00022454"/>
    </source>
</evidence>
<dbReference type="SMART" id="SM00293">
    <property type="entry name" value="PWWP"/>
    <property type="match status" value="1"/>
</dbReference>
<dbReference type="PROSITE" id="PS50280">
    <property type="entry name" value="SET"/>
    <property type="match status" value="1"/>
</dbReference>
<dbReference type="GO" id="GO:0008270">
    <property type="term" value="F:zinc ion binding"/>
    <property type="evidence" value="ECO:0007669"/>
    <property type="project" value="UniProtKB-KW"/>
</dbReference>
<dbReference type="Gene3D" id="2.170.270.10">
    <property type="entry name" value="SET domain"/>
    <property type="match status" value="1"/>
</dbReference>
<dbReference type="InterPro" id="IPR013083">
    <property type="entry name" value="Znf_RING/FYVE/PHD"/>
</dbReference>
<accession>A0A7R9FYL9</accession>
<feature type="domain" description="AWS" evidence="15">
    <location>
        <begin position="169"/>
        <end position="219"/>
    </location>
</feature>
<protein>
    <recommendedName>
        <fullName evidence="17">Histone-lysine N-methyltransferase NSD2</fullName>
    </recommendedName>
</protein>
<evidence type="ECO:0000313" key="16">
    <source>
        <dbReference type="EMBL" id="CAD7259967.1"/>
    </source>
</evidence>
<keyword evidence="5" id="KW-0808">Transferase</keyword>
<evidence type="ECO:0000256" key="10">
    <source>
        <dbReference type="ARBA" id="ARBA00023242"/>
    </source>
</evidence>
<keyword evidence="4" id="KW-0489">Methyltransferase</keyword>
<feature type="domain" description="SET" evidence="12">
    <location>
        <begin position="221"/>
        <end position="338"/>
    </location>
</feature>
<dbReference type="InterPro" id="IPR050777">
    <property type="entry name" value="SET2_Histone-Lys_MeTrsfase"/>
</dbReference>
<evidence type="ECO:0000256" key="1">
    <source>
        <dbReference type="ARBA" id="ARBA00004123"/>
    </source>
</evidence>
<evidence type="ECO:0000256" key="11">
    <source>
        <dbReference type="SAM" id="MobiDB-lite"/>
    </source>
</evidence>
<dbReference type="InterPro" id="IPR001965">
    <property type="entry name" value="Znf_PHD"/>
</dbReference>
<dbReference type="Gene3D" id="3.30.40.10">
    <property type="entry name" value="Zinc/RING finger domain, C3HC4 (zinc finger)"/>
    <property type="match status" value="2"/>
</dbReference>
<keyword evidence="10" id="KW-0539">Nucleus</keyword>
<evidence type="ECO:0000256" key="9">
    <source>
        <dbReference type="ARBA" id="ARBA00022833"/>
    </source>
</evidence>
<evidence type="ECO:0000256" key="6">
    <source>
        <dbReference type="ARBA" id="ARBA00022691"/>
    </source>
</evidence>
<dbReference type="SUPFAM" id="SSF57903">
    <property type="entry name" value="FYVE/PHD zinc finger"/>
    <property type="match status" value="2"/>
</dbReference>
<dbReference type="InterPro" id="IPR046341">
    <property type="entry name" value="SET_dom_sf"/>
</dbReference>
<dbReference type="InterPro" id="IPR000313">
    <property type="entry name" value="PWWP_dom"/>
</dbReference>
<dbReference type="FunFam" id="2.170.270.10:FF:000002">
    <property type="entry name" value="Histone-lysine N-methyltransferase"/>
    <property type="match status" value="1"/>
</dbReference>
<feature type="domain" description="PWWP" evidence="13">
    <location>
        <begin position="37"/>
        <end position="99"/>
    </location>
</feature>
<evidence type="ECO:0000256" key="4">
    <source>
        <dbReference type="ARBA" id="ARBA00022603"/>
    </source>
</evidence>
<keyword evidence="6" id="KW-0949">S-adenosyl-L-methionine</keyword>
<evidence type="ECO:0000256" key="5">
    <source>
        <dbReference type="ARBA" id="ARBA00022679"/>
    </source>
</evidence>
<dbReference type="CDD" id="cd05838">
    <property type="entry name" value="PWWP_NSD_rpt2"/>
    <property type="match status" value="1"/>
</dbReference>
<evidence type="ECO:0000256" key="7">
    <source>
        <dbReference type="ARBA" id="ARBA00022723"/>
    </source>
</evidence>
<dbReference type="GO" id="GO:0005694">
    <property type="term" value="C:chromosome"/>
    <property type="evidence" value="ECO:0007669"/>
    <property type="project" value="UniProtKB-SubCell"/>
</dbReference>
<keyword evidence="8" id="KW-0863">Zinc-finger</keyword>
<name>A0A7R9FYL9_TIMSH</name>
<comment type="subcellular location">
    <subcellularLocation>
        <location evidence="2">Chromosome</location>
    </subcellularLocation>
    <subcellularLocation>
        <location evidence="1">Nucleus</location>
    </subcellularLocation>
</comment>